<evidence type="ECO:0000313" key="3">
    <source>
        <dbReference type="Proteomes" id="UP001378592"/>
    </source>
</evidence>
<evidence type="ECO:0000313" key="2">
    <source>
        <dbReference type="EMBL" id="KAK7872546.1"/>
    </source>
</evidence>
<feature type="compositionally biased region" description="Low complexity" evidence="1">
    <location>
        <begin position="94"/>
        <end position="103"/>
    </location>
</feature>
<dbReference type="EMBL" id="JAZDUA010000023">
    <property type="protein sequence ID" value="KAK7872546.1"/>
    <property type="molecule type" value="Genomic_DNA"/>
</dbReference>
<evidence type="ECO:0000256" key="1">
    <source>
        <dbReference type="SAM" id="MobiDB-lite"/>
    </source>
</evidence>
<comment type="caution">
    <text evidence="2">The sequence shown here is derived from an EMBL/GenBank/DDBJ whole genome shotgun (WGS) entry which is preliminary data.</text>
</comment>
<sequence>MDAVYPEPLSRLHRRAVRKPAHRSCGGRYRTQPVTFAEIKEVDEDNLDEGAPEQTVGTASKSELDLNSKFEEFWRAGREKAKEKKRKKELNKLSTESAGSNPSSPSPSPTSPASPAAPTAPAPPAPSGPAAPLPPGLAAPRPSI</sequence>
<name>A0AAN9W129_9ORTH</name>
<feature type="compositionally biased region" description="Pro residues" evidence="1">
    <location>
        <begin position="118"/>
        <end position="144"/>
    </location>
</feature>
<feature type="compositionally biased region" description="Acidic residues" evidence="1">
    <location>
        <begin position="41"/>
        <end position="51"/>
    </location>
</feature>
<gene>
    <name evidence="2" type="ORF">R5R35_013780</name>
</gene>
<dbReference type="AlphaFoldDB" id="A0AAN9W129"/>
<feature type="region of interest" description="Disordered" evidence="1">
    <location>
        <begin position="77"/>
        <end position="144"/>
    </location>
</feature>
<reference evidence="2 3" key="1">
    <citation type="submission" date="2024-03" db="EMBL/GenBank/DDBJ databases">
        <title>The genome assembly and annotation of the cricket Gryllus longicercus Weissman &amp; Gray.</title>
        <authorList>
            <person name="Szrajer S."/>
            <person name="Gray D."/>
            <person name="Ylla G."/>
        </authorList>
    </citation>
    <scope>NUCLEOTIDE SEQUENCE [LARGE SCALE GENOMIC DNA]</scope>
    <source>
        <strain evidence="2">DAG 2021-001</strain>
        <tissue evidence="2">Whole body minus gut</tissue>
    </source>
</reference>
<dbReference type="Proteomes" id="UP001378592">
    <property type="component" value="Unassembled WGS sequence"/>
</dbReference>
<organism evidence="2 3">
    <name type="scientific">Gryllus longicercus</name>
    <dbReference type="NCBI Taxonomy" id="2509291"/>
    <lineage>
        <taxon>Eukaryota</taxon>
        <taxon>Metazoa</taxon>
        <taxon>Ecdysozoa</taxon>
        <taxon>Arthropoda</taxon>
        <taxon>Hexapoda</taxon>
        <taxon>Insecta</taxon>
        <taxon>Pterygota</taxon>
        <taxon>Neoptera</taxon>
        <taxon>Polyneoptera</taxon>
        <taxon>Orthoptera</taxon>
        <taxon>Ensifera</taxon>
        <taxon>Gryllidea</taxon>
        <taxon>Grylloidea</taxon>
        <taxon>Gryllidae</taxon>
        <taxon>Gryllinae</taxon>
        <taxon>Gryllus</taxon>
    </lineage>
</organism>
<feature type="region of interest" description="Disordered" evidence="1">
    <location>
        <begin position="41"/>
        <end position="65"/>
    </location>
</feature>
<proteinExistence type="predicted"/>
<keyword evidence="3" id="KW-1185">Reference proteome</keyword>
<protein>
    <submittedName>
        <fullName evidence="2">Uncharacterized protein</fullName>
    </submittedName>
</protein>
<accession>A0AAN9W129</accession>